<comment type="caution">
    <text evidence="3">The sequence shown here is derived from an EMBL/GenBank/DDBJ whole genome shotgun (WGS) entry which is preliminary data.</text>
</comment>
<proteinExistence type="inferred from homology"/>
<dbReference type="PANTHER" id="PTHR47950">
    <property type="entry name" value="CYTOCHROME P450, FAMILY 76, SUBFAMILY C, POLYPEPTIDE 5-RELATED"/>
    <property type="match status" value="1"/>
</dbReference>
<organism evidence="3 4">
    <name type="scientific">Hibiscus sabdariffa</name>
    <name type="common">roselle</name>
    <dbReference type="NCBI Taxonomy" id="183260"/>
    <lineage>
        <taxon>Eukaryota</taxon>
        <taxon>Viridiplantae</taxon>
        <taxon>Streptophyta</taxon>
        <taxon>Embryophyta</taxon>
        <taxon>Tracheophyta</taxon>
        <taxon>Spermatophyta</taxon>
        <taxon>Magnoliopsida</taxon>
        <taxon>eudicotyledons</taxon>
        <taxon>Gunneridae</taxon>
        <taxon>Pentapetalae</taxon>
        <taxon>rosids</taxon>
        <taxon>malvids</taxon>
        <taxon>Malvales</taxon>
        <taxon>Malvaceae</taxon>
        <taxon>Malvoideae</taxon>
        <taxon>Hibiscus</taxon>
    </lineage>
</organism>
<dbReference type="PRINTS" id="PR00463">
    <property type="entry name" value="EP450I"/>
</dbReference>
<keyword evidence="4" id="KW-1185">Reference proteome</keyword>
<evidence type="ECO:0000313" key="3">
    <source>
        <dbReference type="EMBL" id="KAK8501099.1"/>
    </source>
</evidence>
<comment type="similarity">
    <text evidence="1 2">Belongs to the cytochrome P450 family.</text>
</comment>
<dbReference type="InterPro" id="IPR001128">
    <property type="entry name" value="Cyt_P450"/>
</dbReference>
<keyword evidence="2" id="KW-0479">Metal-binding</keyword>
<dbReference type="InterPro" id="IPR017972">
    <property type="entry name" value="Cyt_P450_CS"/>
</dbReference>
<keyword evidence="2" id="KW-0503">Monooxygenase</keyword>
<accession>A0ABR2B2Z6</accession>
<dbReference type="Proteomes" id="UP001472677">
    <property type="component" value="Unassembled WGS sequence"/>
</dbReference>
<keyword evidence="2" id="KW-0408">Iron</keyword>
<reference evidence="3 4" key="1">
    <citation type="journal article" date="2024" name="G3 (Bethesda)">
        <title>Genome assembly of Hibiscus sabdariffa L. provides insights into metabolisms of medicinal natural products.</title>
        <authorList>
            <person name="Kim T."/>
        </authorList>
    </citation>
    <scope>NUCLEOTIDE SEQUENCE [LARGE SCALE GENOMIC DNA]</scope>
    <source>
        <strain evidence="3">TK-2024</strain>
        <tissue evidence="3">Old leaves</tissue>
    </source>
</reference>
<dbReference type="PANTHER" id="PTHR47950:SF23">
    <property type="entry name" value="GERANIOL 8-HYDROXYLASE-LIKE"/>
    <property type="match status" value="1"/>
</dbReference>
<dbReference type="Gene3D" id="1.10.630.10">
    <property type="entry name" value="Cytochrome P450"/>
    <property type="match status" value="2"/>
</dbReference>
<dbReference type="Pfam" id="PF00067">
    <property type="entry name" value="p450"/>
    <property type="match status" value="2"/>
</dbReference>
<name>A0ABR2B2Z6_9ROSI</name>
<evidence type="ECO:0000256" key="1">
    <source>
        <dbReference type="ARBA" id="ARBA00010617"/>
    </source>
</evidence>
<protein>
    <recommendedName>
        <fullName evidence="5">Cytochrome P450</fullName>
    </recommendedName>
</protein>
<evidence type="ECO:0000313" key="4">
    <source>
        <dbReference type="Proteomes" id="UP001472677"/>
    </source>
</evidence>
<dbReference type="PROSITE" id="PS00086">
    <property type="entry name" value="CYTOCHROME_P450"/>
    <property type="match status" value="1"/>
</dbReference>
<keyword evidence="2" id="KW-0560">Oxidoreductase</keyword>
<dbReference type="EMBL" id="JBBPBM010000197">
    <property type="protein sequence ID" value="KAK8501099.1"/>
    <property type="molecule type" value="Genomic_DNA"/>
</dbReference>
<dbReference type="InterPro" id="IPR036396">
    <property type="entry name" value="Cyt_P450_sf"/>
</dbReference>
<gene>
    <name evidence="3" type="ORF">V6N12_011340</name>
</gene>
<dbReference type="PRINTS" id="PR00385">
    <property type="entry name" value="P450"/>
</dbReference>
<dbReference type="SUPFAM" id="SSF48264">
    <property type="entry name" value="Cytochrome P450"/>
    <property type="match status" value="1"/>
</dbReference>
<sequence length="181" mass="20406">MNGYISTNDLLDTLLRISQDDSQELDRNQIKHFIFDLFTAGTETTTSTLEWAMAELLRNPKILLEARRELEQKIGKGKMVDESGLTCVPYLQAIVNETLRLHPPVPLLLPRRAEEDIQVHNLVVPKGAQVLINAWCIGWDFRLIPFGGGGRICPGLPLAIRMLHLVLGSLIHSFDWELELG</sequence>
<evidence type="ECO:0008006" key="5">
    <source>
        <dbReference type="Google" id="ProtNLM"/>
    </source>
</evidence>
<keyword evidence="2" id="KW-0349">Heme</keyword>
<evidence type="ECO:0000256" key="2">
    <source>
        <dbReference type="RuleBase" id="RU000461"/>
    </source>
</evidence>
<dbReference type="InterPro" id="IPR002401">
    <property type="entry name" value="Cyt_P450_E_grp-I"/>
</dbReference>